<accession>W2NSV7</accession>
<name>W2NSV7_PHYNI</name>
<reference evidence="2" key="1">
    <citation type="submission" date="2013-11" db="EMBL/GenBank/DDBJ databases">
        <title>The Genome Sequence of Phytophthora parasitica IAC_01/95.</title>
        <authorList>
            <consortium name="The Broad Institute Genomics Platform"/>
            <person name="Russ C."/>
            <person name="Tyler B."/>
            <person name="Panabieres F."/>
            <person name="Shan W."/>
            <person name="Tripathy S."/>
            <person name="Grunwald N."/>
            <person name="Machado M."/>
            <person name="Johnson C.S."/>
            <person name="Arredondo F."/>
            <person name="Hong C."/>
            <person name="Coffey M."/>
            <person name="Young S.K."/>
            <person name="Zeng Q."/>
            <person name="Gargeya S."/>
            <person name="Fitzgerald M."/>
            <person name="Abouelleil A."/>
            <person name="Alvarado L."/>
            <person name="Chapman S.B."/>
            <person name="Gainer-Dewar J."/>
            <person name="Goldberg J."/>
            <person name="Griggs A."/>
            <person name="Gujja S."/>
            <person name="Hansen M."/>
            <person name="Howarth C."/>
            <person name="Imamovic A."/>
            <person name="Ireland A."/>
            <person name="Larimer J."/>
            <person name="McCowan C."/>
            <person name="Murphy C."/>
            <person name="Pearson M."/>
            <person name="Poon T.W."/>
            <person name="Priest M."/>
            <person name="Roberts A."/>
            <person name="Saif S."/>
            <person name="Shea T."/>
            <person name="Sykes S."/>
            <person name="Wortman J."/>
            <person name="Nusbaum C."/>
            <person name="Birren B."/>
        </authorList>
    </citation>
    <scope>NUCLEOTIDE SEQUENCE [LARGE SCALE GENOMIC DNA]</scope>
    <source>
        <strain evidence="2">IAC_01/95</strain>
    </source>
</reference>
<evidence type="ECO:0000256" key="1">
    <source>
        <dbReference type="SAM" id="MobiDB-lite"/>
    </source>
</evidence>
<dbReference type="EMBL" id="KI691888">
    <property type="protein sequence ID" value="ETM51038.1"/>
    <property type="molecule type" value="Genomic_DNA"/>
</dbReference>
<organism evidence="2">
    <name type="scientific">Phytophthora nicotianae</name>
    <name type="common">Potato buckeye rot agent</name>
    <name type="synonym">Phytophthora parasitica</name>
    <dbReference type="NCBI Taxonomy" id="4792"/>
    <lineage>
        <taxon>Eukaryota</taxon>
        <taxon>Sar</taxon>
        <taxon>Stramenopiles</taxon>
        <taxon>Oomycota</taxon>
        <taxon>Peronosporomycetes</taxon>
        <taxon>Peronosporales</taxon>
        <taxon>Peronosporaceae</taxon>
        <taxon>Phytophthora</taxon>
    </lineage>
</organism>
<feature type="region of interest" description="Disordered" evidence="1">
    <location>
        <begin position="1"/>
        <end position="28"/>
    </location>
</feature>
<evidence type="ECO:0000313" key="2">
    <source>
        <dbReference type="EMBL" id="ETM51038.1"/>
    </source>
</evidence>
<proteinExistence type="predicted"/>
<protein>
    <submittedName>
        <fullName evidence="2">Uncharacterized protein</fullName>
    </submittedName>
</protein>
<gene>
    <name evidence="2" type="ORF">L914_05028</name>
</gene>
<sequence>MKPGGNDLADRQEGVSTPQEAQELHEDLEELKIIRDSVLEPLYA</sequence>
<dbReference type="Proteomes" id="UP000054532">
    <property type="component" value="Unassembled WGS sequence"/>
</dbReference>
<dbReference type="AlphaFoldDB" id="W2NSV7"/>